<evidence type="ECO:0000256" key="9">
    <source>
        <dbReference type="RuleBase" id="RU369094"/>
    </source>
</evidence>
<dbReference type="PROSITE" id="PS50884">
    <property type="entry name" value="ZF_DOF_2"/>
    <property type="match status" value="1"/>
</dbReference>
<feature type="region of interest" description="Disordered" evidence="10">
    <location>
        <begin position="1"/>
        <end position="33"/>
    </location>
</feature>
<dbReference type="PROSITE" id="PS01361">
    <property type="entry name" value="ZF_DOF_1"/>
    <property type="match status" value="1"/>
</dbReference>
<keyword evidence="2 8" id="KW-0863">Zinc-finger</keyword>
<keyword evidence="6 9" id="KW-0804">Transcription</keyword>
<evidence type="ECO:0000256" key="2">
    <source>
        <dbReference type="ARBA" id="ARBA00022771"/>
    </source>
</evidence>
<evidence type="ECO:0000256" key="1">
    <source>
        <dbReference type="ARBA" id="ARBA00022723"/>
    </source>
</evidence>
<sequence>MASFPADDLQGNKTRAGSGGGEGPVRPPEQGLKCPRCDSPNTKFCYYNNYSLAQPRYFCKTCRRYWTKGGALRNVPVGGGCRKTKKSKSSSIPATSSSGAAREHRFLQGLSSVMDFHLPSGLNHTPSGPGIFNMIAADGGAGNHLISYGDLSCSNAAALPSEAAGAIASPLIGFKYPIQLAAPHFTGMDLVLGNGGEATTTPIKGGDLAASIESLSSINQGLHWKLQQQRLASFFGGEDLHHHPYQGKGITDNTHALLEVPNRPITSCPMTTVSSREKDSTIGSTTGWFLENSGGYTASTAADHRGNVNNVGVSAGNNAAGNSWNGIQTWSGMHHLPFSALP</sequence>
<evidence type="ECO:0000259" key="11">
    <source>
        <dbReference type="PROSITE" id="PS50884"/>
    </source>
</evidence>
<dbReference type="OrthoDB" id="1927254at2759"/>
<dbReference type="InterPro" id="IPR045174">
    <property type="entry name" value="Dof"/>
</dbReference>
<keyword evidence="13" id="KW-1185">Reference proteome</keyword>
<evidence type="ECO:0000313" key="12">
    <source>
        <dbReference type="EMBL" id="CAA7387647.1"/>
    </source>
</evidence>
<dbReference type="GO" id="GO:0003677">
    <property type="term" value="F:DNA binding"/>
    <property type="evidence" value="ECO:0007669"/>
    <property type="project" value="UniProtKB-UniRule"/>
</dbReference>
<keyword evidence="5 8" id="KW-0238">DNA-binding</keyword>
<dbReference type="PANTHER" id="PTHR31992">
    <property type="entry name" value="DOF ZINC FINGER PROTEIN DOF1.4-RELATED"/>
    <property type="match status" value="1"/>
</dbReference>
<dbReference type="GO" id="GO:0003700">
    <property type="term" value="F:DNA-binding transcription factor activity"/>
    <property type="evidence" value="ECO:0007669"/>
    <property type="project" value="UniProtKB-UniRule"/>
</dbReference>
<feature type="domain" description="Dof-type" evidence="11">
    <location>
        <begin position="32"/>
        <end position="86"/>
    </location>
</feature>
<evidence type="ECO:0000256" key="10">
    <source>
        <dbReference type="SAM" id="MobiDB-lite"/>
    </source>
</evidence>
<dbReference type="Pfam" id="PF02701">
    <property type="entry name" value="Zn_ribbon_Dof"/>
    <property type="match status" value="1"/>
</dbReference>
<dbReference type="GO" id="GO:0008270">
    <property type="term" value="F:zinc ion binding"/>
    <property type="evidence" value="ECO:0007669"/>
    <property type="project" value="UniProtKB-KW"/>
</dbReference>
<gene>
    <name evidence="12" type="ORF">SI8410_01000048</name>
</gene>
<dbReference type="Proteomes" id="UP000663760">
    <property type="component" value="Chromosome 1"/>
</dbReference>
<comment type="subcellular location">
    <subcellularLocation>
        <location evidence="8 9">Nucleus</location>
    </subcellularLocation>
</comment>
<evidence type="ECO:0000256" key="3">
    <source>
        <dbReference type="ARBA" id="ARBA00022833"/>
    </source>
</evidence>
<dbReference type="EMBL" id="LR746264">
    <property type="protein sequence ID" value="CAA7387647.1"/>
    <property type="molecule type" value="Genomic_DNA"/>
</dbReference>
<feature type="compositionally biased region" description="Low complexity" evidence="10">
    <location>
        <begin position="89"/>
        <end position="98"/>
    </location>
</feature>
<organism evidence="12 13">
    <name type="scientific">Spirodela intermedia</name>
    <name type="common">Intermediate duckweed</name>
    <dbReference type="NCBI Taxonomy" id="51605"/>
    <lineage>
        <taxon>Eukaryota</taxon>
        <taxon>Viridiplantae</taxon>
        <taxon>Streptophyta</taxon>
        <taxon>Embryophyta</taxon>
        <taxon>Tracheophyta</taxon>
        <taxon>Spermatophyta</taxon>
        <taxon>Magnoliopsida</taxon>
        <taxon>Liliopsida</taxon>
        <taxon>Araceae</taxon>
        <taxon>Lemnoideae</taxon>
        <taxon>Spirodela</taxon>
    </lineage>
</organism>
<reference evidence="12" key="1">
    <citation type="submission" date="2020-02" db="EMBL/GenBank/DDBJ databases">
        <authorList>
            <person name="Scholz U."/>
            <person name="Mascher M."/>
            <person name="Fiebig A."/>
        </authorList>
    </citation>
    <scope>NUCLEOTIDE SEQUENCE</scope>
</reference>
<evidence type="ECO:0000313" key="13">
    <source>
        <dbReference type="Proteomes" id="UP000663760"/>
    </source>
</evidence>
<comment type="function">
    <text evidence="9">Transcription factor that binds specifically to a 5'-AA[AG]G-3' consensus core sequence.</text>
</comment>
<accession>A0A7I8JVD6</accession>
<evidence type="ECO:0000256" key="4">
    <source>
        <dbReference type="ARBA" id="ARBA00023015"/>
    </source>
</evidence>
<evidence type="ECO:0000256" key="8">
    <source>
        <dbReference type="PROSITE-ProRule" id="PRU00071"/>
    </source>
</evidence>
<evidence type="ECO:0000256" key="6">
    <source>
        <dbReference type="ARBA" id="ARBA00023163"/>
    </source>
</evidence>
<dbReference type="InterPro" id="IPR003851">
    <property type="entry name" value="Znf_Dof"/>
</dbReference>
<dbReference type="AlphaFoldDB" id="A0A7I8JVD6"/>
<dbReference type="GO" id="GO:0005634">
    <property type="term" value="C:nucleus"/>
    <property type="evidence" value="ECO:0007669"/>
    <property type="project" value="UniProtKB-SubCell"/>
</dbReference>
<name>A0A7I8JVD6_SPIIN</name>
<feature type="region of interest" description="Disordered" evidence="10">
    <location>
        <begin position="80"/>
        <end position="100"/>
    </location>
</feature>
<dbReference type="PANTHER" id="PTHR31992:SF313">
    <property type="entry name" value="DOF ZINC FINGER PROTEIN DOF5.7"/>
    <property type="match status" value="1"/>
</dbReference>
<proteinExistence type="predicted"/>
<keyword evidence="7 8" id="KW-0539">Nucleus</keyword>
<keyword evidence="1 9" id="KW-0479">Metal-binding</keyword>
<keyword evidence="4 9" id="KW-0805">Transcription regulation</keyword>
<evidence type="ECO:0000256" key="7">
    <source>
        <dbReference type="ARBA" id="ARBA00023242"/>
    </source>
</evidence>
<evidence type="ECO:0000256" key="5">
    <source>
        <dbReference type="ARBA" id="ARBA00023125"/>
    </source>
</evidence>
<protein>
    <recommendedName>
        <fullName evidence="9">Dof zinc finger protein</fullName>
    </recommendedName>
</protein>
<keyword evidence="3 9" id="KW-0862">Zinc</keyword>